<dbReference type="EMBL" id="QKNY01000007">
    <property type="protein sequence ID" value="RJX43731.1"/>
    <property type="molecule type" value="Genomic_DNA"/>
</dbReference>
<keyword evidence="3" id="KW-1185">Reference proteome</keyword>
<protein>
    <submittedName>
        <fullName evidence="2">Uncharacterized protein</fullName>
    </submittedName>
</protein>
<feature type="region of interest" description="Disordered" evidence="1">
    <location>
        <begin position="51"/>
        <end position="114"/>
    </location>
</feature>
<comment type="caution">
    <text evidence="2">The sequence shown here is derived from an EMBL/GenBank/DDBJ whole genome shotgun (WGS) entry which is preliminary data.</text>
</comment>
<name>A0A3A6PT77_9EURY</name>
<sequence>MNRRRTLIGIATLVFGASGFVASGAFTTGSQGSLGAGWVQVAGTNEAVSFASPQQLDGLEGSDGSGEEESGSEGTSDTGGDGTDGDETTSVDDGTNTDDGTGGGDDGGTSEDDEVSIRVQVVTDPDNNDNAVNGSGTATWNGTVVPSNVVRGTEDGFFRGMRAPNTNMNATSIVGRLQDGYPNGDAAFIIANVGPDESGAPTGSVSVNATLLADEDVLETEQLRFPYRVVDGSGTTVSRGENLFAAGGVTLADGHVIEVVIVIDTNSGSDELEQLDTIRFTASEVGS</sequence>
<reference evidence="2 3" key="1">
    <citation type="submission" date="2018-06" db="EMBL/GenBank/DDBJ databases">
        <title>Halonotius sp. F13-13 a new haloarchaeeon isolated from a solar saltern from Isla Cristina, Huelva, Spain.</title>
        <authorList>
            <person name="Duran-Viseras A."/>
            <person name="Sanchez-Porro C."/>
            <person name="Ventosa A."/>
        </authorList>
    </citation>
    <scope>NUCLEOTIDE SEQUENCE [LARGE SCALE GENOMIC DNA]</scope>
    <source>
        <strain evidence="2 3">F13-13</strain>
    </source>
</reference>
<gene>
    <name evidence="2" type="ORF">DM826_05630</name>
</gene>
<dbReference type="Proteomes" id="UP000276588">
    <property type="component" value="Unassembled WGS sequence"/>
</dbReference>
<evidence type="ECO:0000256" key="1">
    <source>
        <dbReference type="SAM" id="MobiDB-lite"/>
    </source>
</evidence>
<accession>A0A3A6PT77</accession>
<evidence type="ECO:0000313" key="3">
    <source>
        <dbReference type="Proteomes" id="UP000276588"/>
    </source>
</evidence>
<organism evidence="2 3">
    <name type="scientific">Halonotius aquaticus</name>
    <dbReference type="NCBI Taxonomy" id="2216978"/>
    <lineage>
        <taxon>Archaea</taxon>
        <taxon>Methanobacteriati</taxon>
        <taxon>Methanobacteriota</taxon>
        <taxon>Stenosarchaea group</taxon>
        <taxon>Halobacteria</taxon>
        <taxon>Halobacteriales</taxon>
        <taxon>Haloferacaceae</taxon>
        <taxon>Halonotius</taxon>
    </lineage>
</organism>
<proteinExistence type="predicted"/>
<evidence type="ECO:0000313" key="2">
    <source>
        <dbReference type="EMBL" id="RJX43731.1"/>
    </source>
</evidence>
<dbReference type="AlphaFoldDB" id="A0A3A6PT77"/>